<dbReference type="SUPFAM" id="SSF56568">
    <property type="entry name" value="Non-globular alpha+beta subunits of globular proteins"/>
    <property type="match status" value="1"/>
</dbReference>
<dbReference type="InterPro" id="IPR000387">
    <property type="entry name" value="Tyr_Pase_dom"/>
</dbReference>
<feature type="domain" description="Tyrosine-protein phosphatase" evidence="9">
    <location>
        <begin position="327"/>
        <end position="506"/>
    </location>
</feature>
<dbReference type="InterPro" id="IPR011070">
    <property type="entry name" value="Globular_prot_asu/bsu"/>
</dbReference>
<dbReference type="InterPro" id="IPR016130">
    <property type="entry name" value="Tyr_Pase_AS"/>
</dbReference>
<evidence type="ECO:0000256" key="4">
    <source>
        <dbReference type="ARBA" id="ARBA00022525"/>
    </source>
</evidence>
<dbReference type="SUPFAM" id="SSF52799">
    <property type="entry name" value="(Phosphotyrosine protein) phosphatases II"/>
    <property type="match status" value="1"/>
</dbReference>
<keyword evidence="3" id="KW-0343">GTPase activation</keyword>
<dbReference type="SMART" id="SM00194">
    <property type="entry name" value="PTPc"/>
    <property type="match status" value="1"/>
</dbReference>
<dbReference type="InterPro" id="IPR015203">
    <property type="entry name" value="SptP_N"/>
</dbReference>
<feature type="domain" description="Tyrosine specific protein phosphatases" evidence="10">
    <location>
        <begin position="464"/>
        <end position="540"/>
    </location>
</feature>
<dbReference type="PRINTS" id="PR01371">
    <property type="entry name" value="BACYPHPHTASE"/>
</dbReference>
<dbReference type="InterPro" id="IPR037168">
    <property type="entry name" value="YopE_GAP_dom_sf"/>
</dbReference>
<dbReference type="SMART" id="SM00404">
    <property type="entry name" value="PTPc_motif"/>
    <property type="match status" value="1"/>
</dbReference>
<dbReference type="InterPro" id="IPR029021">
    <property type="entry name" value="Prot-tyrosine_phosphatase-like"/>
</dbReference>
<dbReference type="Pfam" id="PF00102">
    <property type="entry name" value="Y_phosphatase"/>
    <property type="match status" value="1"/>
</dbReference>
<evidence type="ECO:0000256" key="8">
    <source>
        <dbReference type="SAM" id="Coils"/>
    </source>
</evidence>
<dbReference type="Gene3D" id="1.20.120.260">
    <property type="entry name" value="Virulence factor YopE uncharacterised domain"/>
    <property type="match status" value="1"/>
</dbReference>
<dbReference type="EC" id="3.1.3.48" evidence="2"/>
<keyword evidence="5" id="KW-0378">Hydrolase</keyword>
<comment type="subcellular location">
    <subcellularLocation>
        <location evidence="1">Secreted</location>
    </subcellularLocation>
</comment>
<dbReference type="PROSITE" id="PS00383">
    <property type="entry name" value="TYR_PHOSPHATASE_1"/>
    <property type="match status" value="1"/>
</dbReference>
<keyword evidence="6" id="KW-0904">Protein phosphatase</keyword>
<keyword evidence="7" id="KW-0843">Virulence</keyword>
<keyword evidence="8" id="KW-0175">Coiled coil</keyword>
<evidence type="ECO:0000256" key="3">
    <source>
        <dbReference type="ARBA" id="ARBA00022468"/>
    </source>
</evidence>
<dbReference type="PROSITE" id="PS50056">
    <property type="entry name" value="TYR_PHOSPHATASE_2"/>
    <property type="match status" value="1"/>
</dbReference>
<reference evidence="11" key="2">
    <citation type="submission" date="2019-10" db="EMBL/GenBank/DDBJ databases">
        <authorList>
            <consortium name="NCBI Pathogen Detection Project"/>
        </authorList>
    </citation>
    <scope>NUCLEOTIDE SEQUENCE</scope>
    <source>
        <strain evidence="11">Salmonella enterica</strain>
    </source>
</reference>
<dbReference type="InterPro" id="IPR014773">
    <property type="entry name" value="YopE_GAP_dom"/>
</dbReference>
<accession>A0A6Y3HR10</accession>
<dbReference type="Pfam" id="PF03545">
    <property type="entry name" value="YopE"/>
    <property type="match status" value="1"/>
</dbReference>
<dbReference type="InterPro" id="IPR003546">
    <property type="entry name" value="Tyr_Pase_SptP/YopH"/>
</dbReference>
<dbReference type="GO" id="GO:0004725">
    <property type="term" value="F:protein tyrosine phosphatase activity"/>
    <property type="evidence" value="ECO:0007669"/>
    <property type="project" value="UniProtKB-EC"/>
</dbReference>
<dbReference type="InterPro" id="IPR000242">
    <property type="entry name" value="PTP_cat"/>
</dbReference>
<dbReference type="AlphaFoldDB" id="A0A6Y3HR10"/>
<dbReference type="GO" id="GO:0005096">
    <property type="term" value="F:GTPase activator activity"/>
    <property type="evidence" value="ECO:0007669"/>
    <property type="project" value="UniProtKB-KW"/>
</dbReference>
<evidence type="ECO:0000259" key="10">
    <source>
        <dbReference type="PROSITE" id="PS50056"/>
    </source>
</evidence>
<organism evidence="11">
    <name type="scientific">Salmonella diarizonae</name>
    <dbReference type="NCBI Taxonomy" id="59204"/>
    <lineage>
        <taxon>Bacteria</taxon>
        <taxon>Pseudomonadati</taxon>
        <taxon>Pseudomonadota</taxon>
        <taxon>Gammaproteobacteria</taxon>
        <taxon>Enterobacterales</taxon>
        <taxon>Enterobacteriaceae</taxon>
        <taxon>Salmonella</taxon>
    </lineage>
</organism>
<evidence type="ECO:0000256" key="7">
    <source>
        <dbReference type="ARBA" id="ARBA00023026"/>
    </source>
</evidence>
<dbReference type="SUPFAM" id="SSF47233">
    <property type="entry name" value="Bacterial GAP domain"/>
    <property type="match status" value="1"/>
</dbReference>
<dbReference type="CDD" id="cd00219">
    <property type="entry name" value="ToxGAP"/>
    <property type="match status" value="1"/>
</dbReference>
<gene>
    <name evidence="11" type="ORF">GB016_02615</name>
</gene>
<dbReference type="Pfam" id="PF09119">
    <property type="entry name" value="SicP-binding"/>
    <property type="match status" value="1"/>
</dbReference>
<dbReference type="InterPro" id="IPR003595">
    <property type="entry name" value="Tyr_Pase_cat"/>
</dbReference>
<evidence type="ECO:0000256" key="5">
    <source>
        <dbReference type="ARBA" id="ARBA00022801"/>
    </source>
</evidence>
<sequence>MSRKRSKTGCKNTLKYEERKLNNLTLSSFSKSGVPSDARLYIAKENTNKAYVAPEKFSSKVLTWLGKMPLFKNTEVVQKYTENTRIQDQKTLQVFIQALTEKYGETAVNDALLMSRINMNKPLTQRLAEQITECVKAADEGFINLIKNKDNVGIMNSALVIKGGETKVTEQNGDVGAEMKQHLLDIALNGLKSAIPQLEQMDGNKLRENFQEMASGSGTLRSLMTNLRNLNKIPEAKQLNDYAVTLTNIQVGVARFSQWGTSGGEVEKWIGKASSQELTQAAKKIQAITNELKNVTTELENIKAGAPMPQMLSGPTLGLARFAASSIPINQQTQVKLNDGTPVPVNTLTFAGKPVALASSYPKSTPAALEAHMKTLLEKECSCLVVLTPEEQIQASQLPAYFRGIHTFGEVHTSSQKVNSGNQEGTIDRYNMQLSWGEKQYTLPVLHVKNWSDHQPLPSAAQLEYLADSVKNIANQNGAPGRSTSDNHLPMIHCLGGVGRTGTMAAALVLKDNPHSNLEQVRSDFRDSRNNRMLEDASQFVQLKAMQAQLLTNTAI</sequence>
<dbReference type="PROSITE" id="PS50055">
    <property type="entry name" value="TYR_PHOSPHATASE_PTP"/>
    <property type="match status" value="1"/>
</dbReference>
<evidence type="ECO:0000256" key="2">
    <source>
        <dbReference type="ARBA" id="ARBA00013064"/>
    </source>
</evidence>
<dbReference type="InterPro" id="IPR044899">
    <property type="entry name" value="SptP_N_sf"/>
</dbReference>
<dbReference type="GO" id="GO:0005615">
    <property type="term" value="C:extracellular space"/>
    <property type="evidence" value="ECO:0007669"/>
    <property type="project" value="InterPro"/>
</dbReference>
<dbReference type="Gene3D" id="3.90.190.10">
    <property type="entry name" value="Protein tyrosine phosphatase superfamily"/>
    <property type="match status" value="1"/>
</dbReference>
<name>A0A6Y3HR10_SALDZ</name>
<feature type="coiled-coil region" evidence="8">
    <location>
        <begin position="278"/>
        <end position="305"/>
    </location>
</feature>
<dbReference type="EMBL" id="DAAGXW010000002">
    <property type="protein sequence ID" value="HAB5015497.1"/>
    <property type="molecule type" value="Genomic_DNA"/>
</dbReference>
<reference evidence="11" key="1">
    <citation type="journal article" date="2018" name="Genome Biol.">
        <title>SKESA: strategic k-mer extension for scrupulous assemblies.</title>
        <authorList>
            <person name="Souvorov A."/>
            <person name="Agarwala R."/>
            <person name="Lipman D.J."/>
        </authorList>
    </citation>
    <scope>NUCLEOTIDE SEQUENCE</scope>
    <source>
        <strain evidence="11">Salmonella enterica</strain>
    </source>
</reference>
<evidence type="ECO:0000259" key="9">
    <source>
        <dbReference type="PROSITE" id="PS50055"/>
    </source>
</evidence>
<evidence type="ECO:0000256" key="6">
    <source>
        <dbReference type="ARBA" id="ARBA00022912"/>
    </source>
</evidence>
<comment type="caution">
    <text evidence="11">The sequence shown here is derived from an EMBL/GenBank/DDBJ whole genome shotgun (WGS) entry which is preliminary data.</text>
</comment>
<keyword evidence="4" id="KW-0964">Secreted</keyword>
<protein>
    <recommendedName>
        <fullName evidence="2">protein-tyrosine-phosphatase</fullName>
        <ecNumber evidence="2">3.1.3.48</ecNumber>
    </recommendedName>
</protein>
<evidence type="ECO:0000313" key="11">
    <source>
        <dbReference type="EMBL" id="HAB5015497.1"/>
    </source>
</evidence>
<evidence type="ECO:0000256" key="1">
    <source>
        <dbReference type="ARBA" id="ARBA00004613"/>
    </source>
</evidence>
<proteinExistence type="predicted"/>
<dbReference type="Gene3D" id="4.10.1330.10">
    <property type="entry name" value="non globular Virulence effector SptP domain"/>
    <property type="match status" value="1"/>
</dbReference>